<feature type="transmembrane region" description="Helical" evidence="6">
    <location>
        <begin position="292"/>
        <end position="309"/>
    </location>
</feature>
<dbReference type="GO" id="GO:0005886">
    <property type="term" value="C:plasma membrane"/>
    <property type="evidence" value="ECO:0007669"/>
    <property type="project" value="UniProtKB-SubCell"/>
</dbReference>
<dbReference type="Pfam" id="PF07690">
    <property type="entry name" value="MFS_1"/>
    <property type="match status" value="1"/>
</dbReference>
<keyword evidence="2" id="KW-0813">Transport</keyword>
<dbReference type="PROSITE" id="PS50850">
    <property type="entry name" value="MFS"/>
    <property type="match status" value="1"/>
</dbReference>
<dbReference type="Gene3D" id="1.20.1250.20">
    <property type="entry name" value="MFS general substrate transporter like domains"/>
    <property type="match status" value="2"/>
</dbReference>
<feature type="transmembrane region" description="Helical" evidence="6">
    <location>
        <begin position="224"/>
        <end position="245"/>
    </location>
</feature>
<dbReference type="InterPro" id="IPR051337">
    <property type="entry name" value="OPA_Antiporter"/>
</dbReference>
<keyword evidence="9" id="KW-1185">Reference proteome</keyword>
<evidence type="ECO:0000313" key="9">
    <source>
        <dbReference type="Proteomes" id="UP000051236"/>
    </source>
</evidence>
<accession>X0PHA2</accession>
<keyword evidence="5 6" id="KW-0472">Membrane</keyword>
<dbReference type="eggNOG" id="COG2271">
    <property type="taxonomic scope" value="Bacteria"/>
</dbReference>
<comment type="subcellular location">
    <subcellularLocation>
        <location evidence="1">Cell membrane</location>
        <topology evidence="1">Multi-pass membrane protein</topology>
    </subcellularLocation>
</comment>
<dbReference type="GO" id="GO:0035435">
    <property type="term" value="P:phosphate ion transmembrane transport"/>
    <property type="evidence" value="ECO:0007669"/>
    <property type="project" value="TreeGrafter"/>
</dbReference>
<evidence type="ECO:0000259" key="7">
    <source>
        <dbReference type="PROSITE" id="PS50850"/>
    </source>
</evidence>
<name>X0PHA2_9LACO</name>
<dbReference type="InterPro" id="IPR011701">
    <property type="entry name" value="MFS"/>
</dbReference>
<dbReference type="EMBL" id="AZGA01000005">
    <property type="protein sequence ID" value="KRM36329.1"/>
    <property type="molecule type" value="Genomic_DNA"/>
</dbReference>
<dbReference type="AlphaFoldDB" id="X0PHA2"/>
<evidence type="ECO:0000256" key="5">
    <source>
        <dbReference type="ARBA" id="ARBA00023136"/>
    </source>
</evidence>
<feature type="transmembrane region" description="Helical" evidence="6">
    <location>
        <begin position="257"/>
        <end position="280"/>
    </location>
</feature>
<evidence type="ECO:0000313" key="8">
    <source>
        <dbReference type="EMBL" id="KRM36329.1"/>
    </source>
</evidence>
<keyword evidence="4 6" id="KW-1133">Transmembrane helix</keyword>
<evidence type="ECO:0000256" key="3">
    <source>
        <dbReference type="ARBA" id="ARBA00022692"/>
    </source>
</evidence>
<dbReference type="OrthoDB" id="9773404at2"/>
<dbReference type="GO" id="GO:0061513">
    <property type="term" value="F:glucose 6-phosphate:phosphate antiporter activity"/>
    <property type="evidence" value="ECO:0007669"/>
    <property type="project" value="TreeGrafter"/>
</dbReference>
<feature type="transmembrane region" description="Helical" evidence="6">
    <location>
        <begin position="177"/>
        <end position="195"/>
    </location>
</feature>
<feature type="transmembrane region" description="Helical" evidence="6">
    <location>
        <begin position="150"/>
        <end position="171"/>
    </location>
</feature>
<feature type="transmembrane region" description="Helical" evidence="6">
    <location>
        <begin position="20"/>
        <end position="35"/>
    </location>
</feature>
<dbReference type="InterPro" id="IPR020846">
    <property type="entry name" value="MFS_dom"/>
</dbReference>
<comment type="caution">
    <text evidence="8">The sequence shown here is derived from an EMBL/GenBank/DDBJ whole genome shotgun (WGS) entry which is preliminary data.</text>
</comment>
<dbReference type="PANTHER" id="PTHR43826:SF3">
    <property type="entry name" value="GLUCOSE-6-PHOSPHATE EXCHANGER SLC37A4"/>
    <property type="match status" value="1"/>
</dbReference>
<proteinExistence type="predicted"/>
<feature type="transmembrane region" description="Helical" evidence="6">
    <location>
        <begin position="381"/>
        <end position="402"/>
    </location>
</feature>
<keyword evidence="3 6" id="KW-0812">Transmembrane</keyword>
<dbReference type="InterPro" id="IPR036259">
    <property type="entry name" value="MFS_trans_sf"/>
</dbReference>
<dbReference type="Proteomes" id="UP000051236">
    <property type="component" value="Unassembled WGS sequence"/>
</dbReference>
<feature type="transmembrane region" description="Helical" evidence="6">
    <location>
        <begin position="346"/>
        <end position="375"/>
    </location>
</feature>
<evidence type="ECO:0000256" key="6">
    <source>
        <dbReference type="SAM" id="Phobius"/>
    </source>
</evidence>
<feature type="transmembrane region" description="Helical" evidence="6">
    <location>
        <begin position="47"/>
        <end position="69"/>
    </location>
</feature>
<feature type="transmembrane region" description="Helical" evidence="6">
    <location>
        <begin position="315"/>
        <end position="334"/>
    </location>
</feature>
<dbReference type="PATRIC" id="fig|1423734.3.peg.3134"/>
<organism evidence="8 9">
    <name type="scientific">Agrilactobacillus composti DSM 18527 = JCM 14202</name>
    <dbReference type="NCBI Taxonomy" id="1423734"/>
    <lineage>
        <taxon>Bacteria</taxon>
        <taxon>Bacillati</taxon>
        <taxon>Bacillota</taxon>
        <taxon>Bacilli</taxon>
        <taxon>Lactobacillales</taxon>
        <taxon>Lactobacillaceae</taxon>
        <taxon>Agrilactobacillus</taxon>
    </lineage>
</organism>
<evidence type="ECO:0000256" key="2">
    <source>
        <dbReference type="ARBA" id="ARBA00022448"/>
    </source>
</evidence>
<feature type="transmembrane region" description="Helical" evidence="6">
    <location>
        <begin position="89"/>
        <end position="115"/>
    </location>
</feature>
<feature type="domain" description="Major facilitator superfamily (MFS) profile" evidence="7">
    <location>
        <begin position="22"/>
        <end position="407"/>
    </location>
</feature>
<dbReference type="STRING" id="1423734.FC83_GL003085"/>
<dbReference type="PANTHER" id="PTHR43826">
    <property type="entry name" value="GLUCOSE-6-PHOSPHATE EXCHANGER SLC37A4"/>
    <property type="match status" value="1"/>
</dbReference>
<evidence type="ECO:0000256" key="1">
    <source>
        <dbReference type="ARBA" id="ARBA00004651"/>
    </source>
</evidence>
<evidence type="ECO:0000256" key="4">
    <source>
        <dbReference type="ARBA" id="ARBA00022989"/>
    </source>
</evidence>
<dbReference type="RefSeq" id="WP_035455343.1">
    <property type="nucleotide sequence ID" value="NZ_AZGA01000005.1"/>
</dbReference>
<protein>
    <submittedName>
        <fullName evidence="8">Transporter major facilitator superfamily MFS 1</fullName>
    </submittedName>
</protein>
<sequence>MIHLAKESAVIDKPLARSDIKIIAALMTGYAMVYMDKNMVSTAIIPIAKEFSFTTAQTGLIMSMFFLAYSLMQIPGGWLADRIGAKRVLLLSLGIICVFSYAFGFVSSLMLFLAIRFGAGLGHGGYPPACSKAVAENFDHDRRVMVQSGIMTTSGIGGLLAFVLGANVIAINWRYGYLLLGTLFLIAFLLVLFLLPKDTPIHKTAVKTTTDRVSFKAVITNRNVLLLFVIMLLLNITYYGAMSWLPSYLTQTYELSLGAAGAILAVNAISQVIGSFFTGICLSKWFEGKQKPFILICAVISATAIYTLVHIHSIVLSLILVALIGMTTISAFTATFTWPQRIFKQAIIGTSVGIINTGGTFGGFLTPIMIGALIQAAGGDFQVGFILLAITILIGGLGVFTINPKAN</sequence>
<dbReference type="SUPFAM" id="SSF103473">
    <property type="entry name" value="MFS general substrate transporter"/>
    <property type="match status" value="1"/>
</dbReference>
<gene>
    <name evidence="8" type="ORF">FC83_GL003085</name>
</gene>
<reference evidence="8 9" key="1">
    <citation type="journal article" date="2015" name="Genome Announc.">
        <title>Expanding the biotechnology potential of lactobacilli through comparative genomics of 213 strains and associated genera.</title>
        <authorList>
            <person name="Sun Z."/>
            <person name="Harris H.M."/>
            <person name="McCann A."/>
            <person name="Guo C."/>
            <person name="Argimon S."/>
            <person name="Zhang W."/>
            <person name="Yang X."/>
            <person name="Jeffery I.B."/>
            <person name="Cooney J.C."/>
            <person name="Kagawa T.F."/>
            <person name="Liu W."/>
            <person name="Song Y."/>
            <person name="Salvetti E."/>
            <person name="Wrobel A."/>
            <person name="Rasinkangas P."/>
            <person name="Parkhill J."/>
            <person name="Rea M.C."/>
            <person name="O'Sullivan O."/>
            <person name="Ritari J."/>
            <person name="Douillard F.P."/>
            <person name="Paul Ross R."/>
            <person name="Yang R."/>
            <person name="Briner A.E."/>
            <person name="Felis G.E."/>
            <person name="de Vos W.M."/>
            <person name="Barrangou R."/>
            <person name="Klaenhammer T.R."/>
            <person name="Caufield P.W."/>
            <person name="Cui Y."/>
            <person name="Zhang H."/>
            <person name="O'Toole P.W."/>
        </authorList>
    </citation>
    <scope>NUCLEOTIDE SEQUENCE [LARGE SCALE GENOMIC DNA]</scope>
    <source>
        <strain evidence="8 9">DSM 18527</strain>
    </source>
</reference>